<dbReference type="KEGG" id="avp:AVENP_0154"/>
<sequence length="236" mass="24539">MPQLIAMVIVVVGAMIYMFQTFGGTGDKIEGIAQKTSIITEINNIKDGVKIAAKSGQIAATAKDDKVNNLKGLASLSYFAEQINAQLTDTTNNAANANIYNAISFGGGVITGADNNSDMQISLVTPAVSGTVKRTPGIFVDFSKGGLKTNAAFLESQIANDLSAVAFIDRTSTTATAKAGVINDAGSAIEKRTPAIGKTKQDANGNTVADDPTSAELGDGKFIIYFKDFGSDEVVQ</sequence>
<evidence type="ECO:0000313" key="2">
    <source>
        <dbReference type="Proteomes" id="UP000503482"/>
    </source>
</evidence>
<gene>
    <name evidence="1" type="ORF">AVENP_0154</name>
</gene>
<name>A0AAE7B8H7_9BACT</name>
<dbReference type="RefSeq" id="WP_128358305.1">
    <property type="nucleotide sequence ID" value="NZ_CP053840.1"/>
</dbReference>
<organism evidence="1 2">
    <name type="scientific">Arcobacter venerupis</name>
    <dbReference type="NCBI Taxonomy" id="1054033"/>
    <lineage>
        <taxon>Bacteria</taxon>
        <taxon>Pseudomonadati</taxon>
        <taxon>Campylobacterota</taxon>
        <taxon>Epsilonproteobacteria</taxon>
        <taxon>Campylobacterales</taxon>
        <taxon>Arcobacteraceae</taxon>
        <taxon>Arcobacter</taxon>
    </lineage>
</organism>
<accession>A0AAE7B8H7</accession>
<reference evidence="1 2" key="1">
    <citation type="submission" date="2020-05" db="EMBL/GenBank/DDBJ databases">
        <title>Complete genome sequencing of Campylobacter and Arcobacter type strains.</title>
        <authorList>
            <person name="Miller W.G."/>
            <person name="Yee E."/>
        </authorList>
    </citation>
    <scope>NUCLEOTIDE SEQUENCE [LARGE SCALE GENOMIC DNA]</scope>
    <source>
        <strain evidence="1 2">LMG 26156</strain>
    </source>
</reference>
<proteinExistence type="predicted"/>
<keyword evidence="2" id="KW-1185">Reference proteome</keyword>
<evidence type="ECO:0000313" key="1">
    <source>
        <dbReference type="EMBL" id="QKF65734.1"/>
    </source>
</evidence>
<dbReference type="EMBL" id="CP053840">
    <property type="protein sequence ID" value="QKF65734.1"/>
    <property type="molecule type" value="Genomic_DNA"/>
</dbReference>
<dbReference type="Proteomes" id="UP000503482">
    <property type="component" value="Chromosome"/>
</dbReference>
<protein>
    <submittedName>
        <fullName evidence="1">Uncharacterized protein</fullName>
    </submittedName>
</protein>
<dbReference type="AlphaFoldDB" id="A0AAE7B8H7"/>